<feature type="non-terminal residue" evidence="1">
    <location>
        <position position="1"/>
    </location>
</feature>
<sequence>ISRNNLSGPIPWELGRLVRLEILFFYDNSINGSILASINNCTSLQ</sequence>
<reference evidence="1" key="1">
    <citation type="submission" date="2008-08" db="EMBL/GenBank/DDBJ databases">
        <title>Nucleotide Diversity and Divergence in the Loblolly Pine Gene Space.</title>
        <authorList>
            <person name="Neale D.B."/>
            <person name="Wegrzyn J.L."/>
            <person name="Lee J.M."/>
            <person name="Eckert A.J."/>
            <person name="Liechty J.D."/>
            <person name="Stevens K.A."/>
            <person name="Langley C.H."/>
        </authorList>
    </citation>
    <scope>NUCLEOTIDE SEQUENCE</scope>
    <source>
        <strain evidence="1">5765</strain>
        <tissue evidence="1">Megagametophyte</tissue>
    </source>
</reference>
<dbReference type="SUPFAM" id="SSF52058">
    <property type="entry name" value="L domain-like"/>
    <property type="match status" value="1"/>
</dbReference>
<dbReference type="InterPro" id="IPR001611">
    <property type="entry name" value="Leu-rich_rpt"/>
</dbReference>
<dbReference type="Pfam" id="PF00560">
    <property type="entry name" value="LRR_1"/>
    <property type="match status" value="2"/>
</dbReference>
<name>H9V860_PINTA</name>
<gene>
    <name evidence="1" type="ORF">0_9752_01</name>
</gene>
<organism evidence="1">
    <name type="scientific">Pinus taeda</name>
    <name type="common">Loblolly pine</name>
    <dbReference type="NCBI Taxonomy" id="3352"/>
    <lineage>
        <taxon>Eukaryota</taxon>
        <taxon>Viridiplantae</taxon>
        <taxon>Streptophyta</taxon>
        <taxon>Embryophyta</taxon>
        <taxon>Tracheophyta</taxon>
        <taxon>Spermatophyta</taxon>
        <taxon>Pinopsida</taxon>
        <taxon>Pinidae</taxon>
        <taxon>Conifers I</taxon>
        <taxon>Pinales</taxon>
        <taxon>Pinaceae</taxon>
        <taxon>Pinus</taxon>
        <taxon>Pinus subgen. Pinus</taxon>
    </lineage>
</organism>
<dbReference type="InterPro" id="IPR032675">
    <property type="entry name" value="LRR_dom_sf"/>
</dbReference>
<dbReference type="EMBL" id="FJ086586">
    <property type="protein sequence ID" value="AFG45953.1"/>
    <property type="molecule type" value="Genomic_DNA"/>
</dbReference>
<evidence type="ECO:0000313" key="1">
    <source>
        <dbReference type="EMBL" id="AFG45953.1"/>
    </source>
</evidence>
<proteinExistence type="predicted"/>
<accession>H9V860</accession>
<protein>
    <submittedName>
        <fullName evidence="1">Uncharacterized protein</fullName>
    </submittedName>
</protein>
<dbReference type="Gene3D" id="3.80.10.10">
    <property type="entry name" value="Ribonuclease Inhibitor"/>
    <property type="match status" value="1"/>
</dbReference>
<dbReference type="AlphaFoldDB" id="H9V860"/>